<comment type="caution">
    <text evidence="1">The sequence shown here is derived from an EMBL/GenBank/DDBJ whole genome shotgun (WGS) entry which is preliminary data.</text>
</comment>
<dbReference type="EMBL" id="CM042028">
    <property type="protein sequence ID" value="KAI3798916.1"/>
    <property type="molecule type" value="Genomic_DNA"/>
</dbReference>
<keyword evidence="2" id="KW-1185">Reference proteome</keyword>
<reference evidence="2" key="1">
    <citation type="journal article" date="2022" name="Mol. Ecol. Resour.">
        <title>The genomes of chicory, endive, great burdock and yacon provide insights into Asteraceae palaeo-polyploidization history and plant inulin production.</title>
        <authorList>
            <person name="Fan W."/>
            <person name="Wang S."/>
            <person name="Wang H."/>
            <person name="Wang A."/>
            <person name="Jiang F."/>
            <person name="Liu H."/>
            <person name="Zhao H."/>
            <person name="Xu D."/>
            <person name="Zhang Y."/>
        </authorList>
    </citation>
    <scope>NUCLEOTIDE SEQUENCE [LARGE SCALE GENOMIC DNA]</scope>
    <source>
        <strain evidence="2">cv. Yunnan</strain>
    </source>
</reference>
<name>A0ACB9HUE1_9ASTR</name>
<evidence type="ECO:0000313" key="1">
    <source>
        <dbReference type="EMBL" id="KAI3798916.1"/>
    </source>
</evidence>
<gene>
    <name evidence="1" type="ORF">L1987_34201</name>
</gene>
<protein>
    <submittedName>
        <fullName evidence="1">Uncharacterized protein</fullName>
    </submittedName>
</protein>
<accession>A0ACB9HUE1</accession>
<evidence type="ECO:0000313" key="2">
    <source>
        <dbReference type="Proteomes" id="UP001056120"/>
    </source>
</evidence>
<organism evidence="1 2">
    <name type="scientific">Smallanthus sonchifolius</name>
    <dbReference type="NCBI Taxonomy" id="185202"/>
    <lineage>
        <taxon>Eukaryota</taxon>
        <taxon>Viridiplantae</taxon>
        <taxon>Streptophyta</taxon>
        <taxon>Embryophyta</taxon>
        <taxon>Tracheophyta</taxon>
        <taxon>Spermatophyta</taxon>
        <taxon>Magnoliopsida</taxon>
        <taxon>eudicotyledons</taxon>
        <taxon>Gunneridae</taxon>
        <taxon>Pentapetalae</taxon>
        <taxon>asterids</taxon>
        <taxon>campanulids</taxon>
        <taxon>Asterales</taxon>
        <taxon>Asteraceae</taxon>
        <taxon>Asteroideae</taxon>
        <taxon>Heliantheae alliance</taxon>
        <taxon>Millerieae</taxon>
        <taxon>Smallanthus</taxon>
    </lineage>
</organism>
<reference evidence="1 2" key="2">
    <citation type="journal article" date="2022" name="Mol. Ecol. Resour.">
        <title>The genomes of chicory, endive, great burdock and yacon provide insights into Asteraceae paleo-polyploidization history and plant inulin production.</title>
        <authorList>
            <person name="Fan W."/>
            <person name="Wang S."/>
            <person name="Wang H."/>
            <person name="Wang A."/>
            <person name="Jiang F."/>
            <person name="Liu H."/>
            <person name="Zhao H."/>
            <person name="Xu D."/>
            <person name="Zhang Y."/>
        </authorList>
    </citation>
    <scope>NUCLEOTIDE SEQUENCE [LARGE SCALE GENOMIC DNA]</scope>
    <source>
        <strain evidence="2">cv. Yunnan</strain>
        <tissue evidence="1">Leaves</tissue>
    </source>
</reference>
<dbReference type="Proteomes" id="UP001056120">
    <property type="component" value="Linkage Group LG11"/>
</dbReference>
<proteinExistence type="predicted"/>
<sequence length="104" mass="11252">MVAVVHRTDAQFCNLFSLSPCLGTALFFIPPSGTCCARLRDQGPCLCEYARNTYYGRLLGSGARRIAQACGVVISPWLMAMGFGDANMGDMGYGCLSRMDGCFF</sequence>